<evidence type="ECO:0000313" key="6">
    <source>
        <dbReference type="Proteomes" id="UP000594261"/>
    </source>
</evidence>
<dbReference type="SUPFAM" id="SSF54928">
    <property type="entry name" value="RNA-binding domain, RBD"/>
    <property type="match status" value="1"/>
</dbReference>
<dbReference type="Proteomes" id="UP000594261">
    <property type="component" value="Chromosome 7"/>
</dbReference>
<dbReference type="InterPro" id="IPR035979">
    <property type="entry name" value="RBD_domain_sf"/>
</dbReference>
<reference evidence="5" key="2">
    <citation type="submission" date="2021-01" db="UniProtKB">
        <authorList>
            <consortium name="EnsemblPlants"/>
        </authorList>
    </citation>
    <scope>IDENTIFICATION</scope>
</reference>
<feature type="domain" description="RRM" evidence="4">
    <location>
        <begin position="160"/>
        <end position="242"/>
    </location>
</feature>
<dbReference type="PANTHER" id="PTHR48024">
    <property type="entry name" value="GEO13361P1-RELATED"/>
    <property type="match status" value="1"/>
</dbReference>
<keyword evidence="1 2" id="KW-0694">RNA-binding</keyword>
<dbReference type="EMBL" id="LRBV02000007">
    <property type="status" value="NOT_ANNOTATED_CDS"/>
    <property type="molecule type" value="Genomic_DNA"/>
</dbReference>
<feature type="domain" description="RRM" evidence="4">
    <location>
        <begin position="69"/>
        <end position="160"/>
    </location>
</feature>
<dbReference type="PROSITE" id="PS50102">
    <property type="entry name" value="RRM"/>
    <property type="match status" value="2"/>
</dbReference>
<evidence type="ECO:0000313" key="5">
    <source>
        <dbReference type="EnsemblPlants" id="QL07p023287:mrna"/>
    </source>
</evidence>
<dbReference type="Gene3D" id="3.30.70.330">
    <property type="match status" value="2"/>
</dbReference>
<reference evidence="5 6" key="1">
    <citation type="journal article" date="2016" name="G3 (Bethesda)">
        <title>First Draft Assembly and Annotation of the Genome of a California Endemic Oak Quercus lobata Nee (Fagaceae).</title>
        <authorList>
            <person name="Sork V.L."/>
            <person name="Fitz-Gibbon S.T."/>
            <person name="Puiu D."/>
            <person name="Crepeau M."/>
            <person name="Gugger P.F."/>
            <person name="Sherman R."/>
            <person name="Stevens K."/>
            <person name="Langley C.H."/>
            <person name="Pellegrini M."/>
            <person name="Salzberg S.L."/>
        </authorList>
    </citation>
    <scope>NUCLEOTIDE SEQUENCE [LARGE SCALE GENOMIC DNA]</scope>
    <source>
        <strain evidence="5 6">cv. SW786</strain>
    </source>
</reference>
<evidence type="ECO:0000256" key="2">
    <source>
        <dbReference type="PROSITE-ProRule" id="PRU00176"/>
    </source>
</evidence>
<dbReference type="InterPro" id="IPR012677">
    <property type="entry name" value="Nucleotide-bd_a/b_plait_sf"/>
</dbReference>
<dbReference type="InParanoid" id="A0A7N2M2M1"/>
<dbReference type="AlphaFoldDB" id="A0A7N2M2M1"/>
<sequence>MEDVKKRKVGEAVGNGETSSTSSSEEEMRLLLDPLPKPQLVHLLSKLGSQYPSIAEEIRSIASADPVHRKLFVRGLAWNTTSETLCAAFQVHGEIEEGAVISDKTTGKSRGYGFITFKHMESAHNALKAPSKMIDGRLAVCNLACEGLSGASTTPDLAQRKLYIGGLSPNITSEELLKYFEKHGDIEEGSVAYDKDTNVSRGFGFVTYKTVEAAKKAIDDPNKILGVYDHVNRPAFVIYREKYELGEMESGAMPEVEELAVALGCKIYQEDDHLWNQLVVSSMEMVGGSKYGVGEGRAAQDWELDMINSFELVCLAWVCVGIEHKGRNIIVKLADSHKGKSLQTQLPTAVVPMALPMAAGYPQPGNAHVSTTPVAYTYPQTVASYPVSSYPSPPTAPAPYQAQPQISYAPVTLKKESLGLPSTPMGIGGYPYYLSKQ</sequence>
<dbReference type="EnsemblPlants" id="QL07p023287:mrna">
    <property type="protein sequence ID" value="QL07p023287:mrna"/>
    <property type="gene ID" value="QL07p023287"/>
</dbReference>
<accession>A0A7N2M2M1</accession>
<feature type="region of interest" description="Disordered" evidence="3">
    <location>
        <begin position="1"/>
        <end position="28"/>
    </location>
</feature>
<proteinExistence type="predicted"/>
<evidence type="ECO:0000256" key="3">
    <source>
        <dbReference type="SAM" id="MobiDB-lite"/>
    </source>
</evidence>
<dbReference type="InterPro" id="IPR050886">
    <property type="entry name" value="RNA-binding_reg"/>
</dbReference>
<dbReference type="SMART" id="SM00360">
    <property type="entry name" value="RRM"/>
    <property type="match status" value="2"/>
</dbReference>
<organism evidence="5 6">
    <name type="scientific">Quercus lobata</name>
    <name type="common">Valley oak</name>
    <dbReference type="NCBI Taxonomy" id="97700"/>
    <lineage>
        <taxon>Eukaryota</taxon>
        <taxon>Viridiplantae</taxon>
        <taxon>Streptophyta</taxon>
        <taxon>Embryophyta</taxon>
        <taxon>Tracheophyta</taxon>
        <taxon>Spermatophyta</taxon>
        <taxon>Magnoliopsida</taxon>
        <taxon>eudicotyledons</taxon>
        <taxon>Gunneridae</taxon>
        <taxon>Pentapetalae</taxon>
        <taxon>rosids</taxon>
        <taxon>fabids</taxon>
        <taxon>Fagales</taxon>
        <taxon>Fagaceae</taxon>
        <taxon>Quercus</taxon>
    </lineage>
</organism>
<dbReference type="PANTHER" id="PTHR48024:SF45">
    <property type="entry name" value="RNA BINDING DOMAIN PROTEIN"/>
    <property type="match status" value="1"/>
</dbReference>
<protein>
    <recommendedName>
        <fullName evidence="4">RRM domain-containing protein</fullName>
    </recommendedName>
</protein>
<dbReference type="Gramene" id="QL07p023287:mrna">
    <property type="protein sequence ID" value="QL07p023287:mrna"/>
    <property type="gene ID" value="QL07p023287"/>
</dbReference>
<dbReference type="InterPro" id="IPR000504">
    <property type="entry name" value="RRM_dom"/>
</dbReference>
<keyword evidence="6" id="KW-1185">Reference proteome</keyword>
<evidence type="ECO:0000256" key="1">
    <source>
        <dbReference type="ARBA" id="ARBA00022884"/>
    </source>
</evidence>
<evidence type="ECO:0000259" key="4">
    <source>
        <dbReference type="PROSITE" id="PS50102"/>
    </source>
</evidence>
<dbReference type="GO" id="GO:0005634">
    <property type="term" value="C:nucleus"/>
    <property type="evidence" value="ECO:0007669"/>
    <property type="project" value="TreeGrafter"/>
</dbReference>
<dbReference type="Pfam" id="PF00076">
    <property type="entry name" value="RRM_1"/>
    <property type="match status" value="2"/>
</dbReference>
<name>A0A7N2M2M1_QUELO</name>
<dbReference type="GO" id="GO:0003723">
    <property type="term" value="F:RNA binding"/>
    <property type="evidence" value="ECO:0007669"/>
    <property type="project" value="UniProtKB-UniRule"/>
</dbReference>